<evidence type="ECO:0000313" key="2">
    <source>
        <dbReference type="Proteomes" id="UP000176939"/>
    </source>
</evidence>
<evidence type="ECO:0008006" key="3">
    <source>
        <dbReference type="Google" id="ProtNLM"/>
    </source>
</evidence>
<organism evidence="1 2">
    <name type="scientific">Candidatus Woesebacteria bacterium RBG_13_36_22</name>
    <dbReference type="NCBI Taxonomy" id="1802478"/>
    <lineage>
        <taxon>Bacteria</taxon>
        <taxon>Candidatus Woeseibacteriota</taxon>
    </lineage>
</organism>
<accession>A0A1F7X4E6</accession>
<gene>
    <name evidence="1" type="ORF">A2Z67_03045</name>
</gene>
<dbReference type="AlphaFoldDB" id="A0A1F7X4E6"/>
<dbReference type="Proteomes" id="UP000176939">
    <property type="component" value="Unassembled WGS sequence"/>
</dbReference>
<dbReference type="EMBL" id="MGFQ01000019">
    <property type="protein sequence ID" value="OGM09753.1"/>
    <property type="molecule type" value="Genomic_DNA"/>
</dbReference>
<comment type="caution">
    <text evidence="1">The sequence shown here is derived from an EMBL/GenBank/DDBJ whole genome shotgun (WGS) entry which is preliminary data.</text>
</comment>
<reference evidence="1 2" key="1">
    <citation type="journal article" date="2016" name="Nat. Commun.">
        <title>Thousands of microbial genomes shed light on interconnected biogeochemical processes in an aquifer system.</title>
        <authorList>
            <person name="Anantharaman K."/>
            <person name="Brown C.T."/>
            <person name="Hug L.A."/>
            <person name="Sharon I."/>
            <person name="Castelle C.J."/>
            <person name="Probst A.J."/>
            <person name="Thomas B.C."/>
            <person name="Singh A."/>
            <person name="Wilkins M.J."/>
            <person name="Karaoz U."/>
            <person name="Brodie E.L."/>
            <person name="Williams K.H."/>
            <person name="Hubbard S.S."/>
            <person name="Banfield J.F."/>
        </authorList>
    </citation>
    <scope>NUCLEOTIDE SEQUENCE [LARGE SCALE GENOMIC DNA]</scope>
</reference>
<protein>
    <recommendedName>
        <fullName evidence="3">Nucleoside 2-deoxyribosyltransferase</fullName>
    </recommendedName>
</protein>
<evidence type="ECO:0000313" key="1">
    <source>
        <dbReference type="EMBL" id="OGM09753.1"/>
    </source>
</evidence>
<sequence>MKIFICCSKAFYDRVPNIKSGLEAKGHKITLPNSFDDPLREEKMRRKGVGNHAKWKGEMIKEQGEKIRKNDAILVLNFKKNSQSNYIGGATFLEMFKAYELGKKIYLYNPIPDGMLRDEILGFSPLVISGDLNKIN</sequence>
<proteinExistence type="predicted"/>
<name>A0A1F7X4E6_9BACT</name>